<dbReference type="Proteomes" id="UP000245535">
    <property type="component" value="Unassembled WGS sequence"/>
</dbReference>
<sequence length="202" mass="22907">MNFTIYIIPFISAAIGWVTNYVAIKMLFRPRKAVYVLGYPVQGIFPKRKPTLAKRLGGIVARDLFSPEMIADKLDTPENRASLKKSILERIMEYIDEMVTQNGGGALLMMFGGDKIKDQIHERLETMLDEMIPQMMNSVTQKVEEVDIEDMVEKRVLDFSDQKLEDLLMSVIKKELKFIELMGAILGFIIGFVQIGIVALTA</sequence>
<evidence type="ECO:0000256" key="1">
    <source>
        <dbReference type="ARBA" id="ARBA00004308"/>
    </source>
</evidence>
<comment type="caution">
    <text evidence="7">The sequence shown here is derived from an EMBL/GenBank/DDBJ whole genome shotgun (WGS) entry which is preliminary data.</text>
</comment>
<keyword evidence="8" id="KW-1185">Reference proteome</keyword>
<feature type="transmembrane region" description="Helical" evidence="6">
    <location>
        <begin position="178"/>
        <end position="200"/>
    </location>
</feature>
<reference evidence="7 8" key="1">
    <citation type="submission" date="2018-03" db="EMBL/GenBank/DDBJ databases">
        <title>Genomic Encyclopedia of Archaeal and Bacterial Type Strains, Phase II (KMG-II): from individual species to whole genera.</title>
        <authorList>
            <person name="Goeker M."/>
        </authorList>
    </citation>
    <scope>NUCLEOTIDE SEQUENCE [LARGE SCALE GENOMIC DNA]</scope>
    <source>
        <strain evidence="7 8">DSM 28229</strain>
    </source>
</reference>
<evidence type="ECO:0000313" key="8">
    <source>
        <dbReference type="Proteomes" id="UP000245535"/>
    </source>
</evidence>
<evidence type="ECO:0000256" key="4">
    <source>
        <dbReference type="ARBA" id="ARBA00022989"/>
    </source>
</evidence>
<name>A0A315ZYQ1_SEDFL</name>
<feature type="transmembrane region" description="Helical" evidence="6">
    <location>
        <begin position="6"/>
        <end position="24"/>
    </location>
</feature>
<keyword evidence="5 6" id="KW-0472">Membrane</keyword>
<dbReference type="PANTHER" id="PTHR35791:SF1">
    <property type="entry name" value="UPF0754 MEMBRANE PROTEIN YHEB"/>
    <property type="match status" value="1"/>
</dbReference>
<keyword evidence="3 6" id="KW-0812">Transmembrane</keyword>
<gene>
    <name evidence="7" type="ORF">BC781_10238</name>
</gene>
<evidence type="ECO:0000256" key="2">
    <source>
        <dbReference type="ARBA" id="ARBA00008053"/>
    </source>
</evidence>
<evidence type="ECO:0000256" key="5">
    <source>
        <dbReference type="ARBA" id="ARBA00023136"/>
    </source>
</evidence>
<dbReference type="PANTHER" id="PTHR35791">
    <property type="entry name" value="UPF0754 MEMBRANE PROTEIN YHEB"/>
    <property type="match status" value="1"/>
</dbReference>
<evidence type="ECO:0000256" key="6">
    <source>
        <dbReference type="SAM" id="Phobius"/>
    </source>
</evidence>
<dbReference type="OrthoDB" id="9787430at2"/>
<dbReference type="AlphaFoldDB" id="A0A315ZYQ1"/>
<protein>
    <submittedName>
        <fullName evidence="7">Uncharacterized protein DUF445</fullName>
    </submittedName>
</protein>
<organism evidence="7 8">
    <name type="scientific">Sediminitomix flava</name>
    <dbReference type="NCBI Taxonomy" id="379075"/>
    <lineage>
        <taxon>Bacteria</taxon>
        <taxon>Pseudomonadati</taxon>
        <taxon>Bacteroidota</taxon>
        <taxon>Cytophagia</taxon>
        <taxon>Cytophagales</taxon>
        <taxon>Flammeovirgaceae</taxon>
        <taxon>Sediminitomix</taxon>
    </lineage>
</organism>
<dbReference type="InterPro" id="IPR007383">
    <property type="entry name" value="DUF445"/>
</dbReference>
<proteinExistence type="inferred from homology"/>
<dbReference type="GO" id="GO:0012505">
    <property type="term" value="C:endomembrane system"/>
    <property type="evidence" value="ECO:0007669"/>
    <property type="project" value="UniProtKB-SubCell"/>
</dbReference>
<dbReference type="EMBL" id="QGDO01000002">
    <property type="protein sequence ID" value="PWJ42497.1"/>
    <property type="molecule type" value="Genomic_DNA"/>
</dbReference>
<dbReference type="RefSeq" id="WP_109616641.1">
    <property type="nucleotide sequence ID" value="NZ_QGDO01000002.1"/>
</dbReference>
<dbReference type="Pfam" id="PF04286">
    <property type="entry name" value="DUF445"/>
    <property type="match status" value="1"/>
</dbReference>
<keyword evidence="4 6" id="KW-1133">Transmembrane helix</keyword>
<comment type="subcellular location">
    <subcellularLocation>
        <location evidence="1">Endomembrane system</location>
    </subcellularLocation>
</comment>
<evidence type="ECO:0000313" key="7">
    <source>
        <dbReference type="EMBL" id="PWJ42497.1"/>
    </source>
</evidence>
<evidence type="ECO:0000256" key="3">
    <source>
        <dbReference type="ARBA" id="ARBA00022692"/>
    </source>
</evidence>
<accession>A0A315ZYQ1</accession>
<comment type="similarity">
    <text evidence="2">Belongs to the UPF0754 family.</text>
</comment>